<dbReference type="EMBL" id="CYZT01000158">
    <property type="protein sequence ID" value="CUO74559.1"/>
    <property type="molecule type" value="Genomic_DNA"/>
</dbReference>
<dbReference type="AlphaFoldDB" id="A0A174HNP4"/>
<accession>A0A174HNP4</accession>
<gene>
    <name evidence="1" type="ORF">ERS852411_02084</name>
</gene>
<organism evidence="1 2">
    <name type="scientific">Flavonifractor plautii</name>
    <name type="common">Fusobacterium plautii</name>
    <dbReference type="NCBI Taxonomy" id="292800"/>
    <lineage>
        <taxon>Bacteria</taxon>
        <taxon>Bacillati</taxon>
        <taxon>Bacillota</taxon>
        <taxon>Clostridia</taxon>
        <taxon>Eubacteriales</taxon>
        <taxon>Oscillospiraceae</taxon>
        <taxon>Flavonifractor</taxon>
    </lineage>
</organism>
<reference evidence="1 2" key="1">
    <citation type="submission" date="2015-09" db="EMBL/GenBank/DDBJ databases">
        <authorList>
            <consortium name="Pathogen Informatics"/>
        </authorList>
    </citation>
    <scope>NUCLEOTIDE SEQUENCE [LARGE SCALE GENOMIC DNA]</scope>
    <source>
        <strain evidence="1 2">2789STDY5608854</strain>
    </source>
</reference>
<proteinExistence type="predicted"/>
<evidence type="ECO:0000313" key="1">
    <source>
        <dbReference type="EMBL" id="CUO74559.1"/>
    </source>
</evidence>
<evidence type="ECO:0000313" key="2">
    <source>
        <dbReference type="Proteomes" id="UP000095746"/>
    </source>
</evidence>
<protein>
    <submittedName>
        <fullName evidence="1">Nitrogenase cofactor biosynthesis protein NifB</fullName>
    </submittedName>
</protein>
<name>A0A174HNP4_FLAPL</name>
<dbReference type="Proteomes" id="UP000095746">
    <property type="component" value="Unassembled WGS sequence"/>
</dbReference>
<sequence length="53" mass="5957">MNLMPLIPQADFRGYEPPSRALLEALRARARVHIPQFTHCRQCRADAVGVPGE</sequence>